<keyword evidence="3 6" id="KW-0812">Transmembrane</keyword>
<accession>A0A0U4W4V3</accession>
<feature type="transmembrane region" description="Helical" evidence="6">
    <location>
        <begin position="216"/>
        <end position="241"/>
    </location>
</feature>
<dbReference type="RefSeq" id="WP_059314981.1">
    <property type="nucleotide sequence ID" value="NZ_CP013987.1"/>
</dbReference>
<comment type="subcellular location">
    <subcellularLocation>
        <location evidence="1">Membrane</location>
        <topology evidence="1">Multi-pass membrane protein</topology>
    </subcellularLocation>
</comment>
<dbReference type="AlphaFoldDB" id="A0A0U4W4V3"/>
<evidence type="ECO:0000256" key="4">
    <source>
        <dbReference type="ARBA" id="ARBA00022989"/>
    </source>
</evidence>
<evidence type="ECO:0000256" key="3">
    <source>
        <dbReference type="ARBA" id="ARBA00022692"/>
    </source>
</evidence>
<dbReference type="Proteomes" id="UP000064137">
    <property type="component" value="Chromosome"/>
</dbReference>
<name>A0A0U4W4V3_9PSED</name>
<evidence type="ECO:0000313" key="8">
    <source>
        <dbReference type="Proteomes" id="UP000064137"/>
    </source>
</evidence>
<feature type="transmembrane region" description="Helical" evidence="6">
    <location>
        <begin position="9"/>
        <end position="26"/>
    </location>
</feature>
<feature type="transmembrane region" description="Helical" evidence="6">
    <location>
        <begin position="63"/>
        <end position="85"/>
    </location>
</feature>
<organism evidence="7 8">
    <name type="scientific">Pseudomonas oryzihabitans</name>
    <dbReference type="NCBI Taxonomy" id="47885"/>
    <lineage>
        <taxon>Bacteria</taxon>
        <taxon>Pseudomonadati</taxon>
        <taxon>Pseudomonadota</taxon>
        <taxon>Gammaproteobacteria</taxon>
        <taxon>Pseudomonadales</taxon>
        <taxon>Pseudomonadaceae</taxon>
        <taxon>Pseudomonas</taxon>
    </lineage>
</organism>
<gene>
    <name evidence="7" type="ORF">APT59_11600</name>
</gene>
<dbReference type="InterPro" id="IPR002549">
    <property type="entry name" value="AI-2E-like"/>
</dbReference>
<dbReference type="PANTHER" id="PTHR21716">
    <property type="entry name" value="TRANSMEMBRANE PROTEIN"/>
    <property type="match status" value="1"/>
</dbReference>
<evidence type="ECO:0008006" key="9">
    <source>
        <dbReference type="Google" id="ProtNLM"/>
    </source>
</evidence>
<evidence type="ECO:0000256" key="5">
    <source>
        <dbReference type="ARBA" id="ARBA00023136"/>
    </source>
</evidence>
<evidence type="ECO:0000256" key="6">
    <source>
        <dbReference type="SAM" id="Phobius"/>
    </source>
</evidence>
<feature type="transmembrane region" description="Helical" evidence="6">
    <location>
        <begin position="310"/>
        <end position="336"/>
    </location>
</feature>
<sequence length="349" mass="37920">MKSARLENKTFLILLVVVSLAFVWILTPFLGAVFWGAILAILFAPLQRWFVSRFNNRRNLGALCTLFVILLIVILPVVFIAISLVQEGSLLYQQISSGQLNFGQYYQQVWGALPDSVRGVLQRFGAGDLDGIRQKLSTGAMQGSQWVATQAFSFGQGTFQFLIGFGVMLYLLFFLLRDGSQLVAMIRKAIPLSDMHKRSLMAKFTAVVRATVKGNIIVAAVQGALGGFILGVLGVQGAVLWGTLMAFLSLLPAVGSALIWVPVAIYFLATGSVLKGVILIVFAVVVIGLVDNILRPILVGKDTKMPDYVVLISTIGGMSLFGLNGFVIGPLIAALFMSTWDLFSHRDDI</sequence>
<protein>
    <recommendedName>
        <fullName evidence="9">AI-2E family transporter</fullName>
    </recommendedName>
</protein>
<dbReference type="Pfam" id="PF01594">
    <property type="entry name" value="AI-2E_transport"/>
    <property type="match status" value="1"/>
</dbReference>
<evidence type="ECO:0000256" key="1">
    <source>
        <dbReference type="ARBA" id="ARBA00004141"/>
    </source>
</evidence>
<keyword evidence="5 6" id="KW-0472">Membrane</keyword>
<evidence type="ECO:0000256" key="2">
    <source>
        <dbReference type="ARBA" id="ARBA00009773"/>
    </source>
</evidence>
<comment type="similarity">
    <text evidence="2">Belongs to the autoinducer-2 exporter (AI-2E) (TC 2.A.86) family.</text>
</comment>
<proteinExistence type="inferred from homology"/>
<feature type="transmembrane region" description="Helical" evidence="6">
    <location>
        <begin position="159"/>
        <end position="176"/>
    </location>
</feature>
<reference evidence="7 8" key="1">
    <citation type="submission" date="2016-01" db="EMBL/GenBank/DDBJ databases">
        <title>Annotation of Pseudomonas oryzihabitans USDA-ARS-USMARC-56511.</title>
        <authorList>
            <person name="Harhay G.P."/>
            <person name="Harhay D.M."/>
            <person name="Smith T.P.L."/>
            <person name="Bono J.L."/>
            <person name="Heaton M.P."/>
            <person name="Clawson M.L."/>
            <person name="Chitko-Mckown C.G."/>
            <person name="Capik S.F."/>
            <person name="DeDonder K.D."/>
            <person name="Apley M.D."/>
            <person name="Lubbers B.V."/>
            <person name="White B.J."/>
            <person name="Larson R.L."/>
        </authorList>
    </citation>
    <scope>NUCLEOTIDE SEQUENCE [LARGE SCALE GENOMIC DNA]</scope>
    <source>
        <strain evidence="7 8">USDA-ARS-USMARC-56511</strain>
    </source>
</reference>
<dbReference type="PANTHER" id="PTHR21716:SF4">
    <property type="entry name" value="TRANSMEMBRANE PROTEIN 245"/>
    <property type="match status" value="1"/>
</dbReference>
<dbReference type="GO" id="GO:0016020">
    <property type="term" value="C:membrane"/>
    <property type="evidence" value="ECO:0007669"/>
    <property type="project" value="UniProtKB-SubCell"/>
</dbReference>
<evidence type="ECO:0000313" key="7">
    <source>
        <dbReference type="EMBL" id="ALZ84806.1"/>
    </source>
</evidence>
<dbReference type="KEGG" id="por:APT59_11600"/>
<feature type="transmembrane region" description="Helical" evidence="6">
    <location>
        <begin position="276"/>
        <end position="298"/>
    </location>
</feature>
<keyword evidence="4 6" id="KW-1133">Transmembrane helix</keyword>
<dbReference type="OrthoDB" id="106838at2"/>
<dbReference type="EMBL" id="CP013987">
    <property type="protein sequence ID" value="ALZ84806.1"/>
    <property type="molecule type" value="Genomic_DNA"/>
</dbReference>
<feature type="transmembrane region" description="Helical" evidence="6">
    <location>
        <begin position="247"/>
        <end position="269"/>
    </location>
</feature>